<dbReference type="InterPro" id="IPR000160">
    <property type="entry name" value="GGDEF_dom"/>
</dbReference>
<dbReference type="SMART" id="SM00267">
    <property type="entry name" value="GGDEF"/>
    <property type="match status" value="1"/>
</dbReference>
<evidence type="ECO:0000259" key="5">
    <source>
        <dbReference type="PROSITE" id="PS50887"/>
    </source>
</evidence>
<protein>
    <submittedName>
        <fullName evidence="6">PAS domain S-box-containing protein/diguanylate cyclase (GGDEF) domain-containing protein</fullName>
    </submittedName>
</protein>
<dbReference type="SUPFAM" id="SSF55073">
    <property type="entry name" value="Nucleotide cyclase"/>
    <property type="match status" value="1"/>
</dbReference>
<dbReference type="InterPro" id="IPR052155">
    <property type="entry name" value="Biofilm_reg_signaling"/>
</dbReference>
<dbReference type="PROSITE" id="PS50112">
    <property type="entry name" value="PAS"/>
    <property type="match status" value="1"/>
</dbReference>
<accession>A0A285VA62</accession>
<feature type="domain" description="PAS" evidence="2">
    <location>
        <begin position="484"/>
        <end position="557"/>
    </location>
</feature>
<dbReference type="PANTHER" id="PTHR44757">
    <property type="entry name" value="DIGUANYLATE CYCLASE DGCP"/>
    <property type="match status" value="1"/>
</dbReference>
<dbReference type="SMART" id="SM00052">
    <property type="entry name" value="EAL"/>
    <property type="match status" value="1"/>
</dbReference>
<dbReference type="Pfam" id="PF10069">
    <property type="entry name" value="DICT"/>
    <property type="match status" value="1"/>
</dbReference>
<keyword evidence="7" id="KW-1185">Reference proteome</keyword>
<dbReference type="Gene3D" id="3.30.450.20">
    <property type="entry name" value="PAS domain"/>
    <property type="match status" value="1"/>
</dbReference>
<evidence type="ECO:0000259" key="4">
    <source>
        <dbReference type="PROSITE" id="PS50883"/>
    </source>
</evidence>
<feature type="domain" description="GGDEF" evidence="5">
    <location>
        <begin position="659"/>
        <end position="792"/>
    </location>
</feature>
<feature type="domain" description="EAL" evidence="4">
    <location>
        <begin position="41"/>
        <end position="288"/>
    </location>
</feature>
<dbReference type="Pfam" id="PF13426">
    <property type="entry name" value="PAS_9"/>
    <property type="match status" value="1"/>
</dbReference>
<dbReference type="InterPro" id="IPR000700">
    <property type="entry name" value="PAS-assoc_C"/>
</dbReference>
<dbReference type="InterPro" id="IPR043128">
    <property type="entry name" value="Rev_trsase/Diguanyl_cyclase"/>
</dbReference>
<dbReference type="PROSITE" id="PS50113">
    <property type="entry name" value="PAC"/>
    <property type="match status" value="1"/>
</dbReference>
<dbReference type="InterPro" id="IPR029787">
    <property type="entry name" value="Nucleotide_cyclase"/>
</dbReference>
<dbReference type="Pfam" id="PF00990">
    <property type="entry name" value="GGDEF"/>
    <property type="match status" value="1"/>
</dbReference>
<evidence type="ECO:0000313" key="6">
    <source>
        <dbReference type="EMBL" id="SOC50478.1"/>
    </source>
</evidence>
<dbReference type="PROSITE" id="PS50883">
    <property type="entry name" value="EAL"/>
    <property type="match status" value="1"/>
</dbReference>
<dbReference type="InterPro" id="IPR035919">
    <property type="entry name" value="EAL_sf"/>
</dbReference>
<dbReference type="EMBL" id="OBQI01000005">
    <property type="protein sequence ID" value="SOC50478.1"/>
    <property type="molecule type" value="Genomic_DNA"/>
</dbReference>
<feature type="domain" description="PAC" evidence="3">
    <location>
        <begin position="561"/>
        <end position="613"/>
    </location>
</feature>
<dbReference type="SUPFAM" id="SSF55785">
    <property type="entry name" value="PYP-like sensor domain (PAS domain)"/>
    <property type="match status" value="1"/>
</dbReference>
<dbReference type="SUPFAM" id="SSF141868">
    <property type="entry name" value="EAL domain-like"/>
    <property type="match status" value="1"/>
</dbReference>
<dbReference type="Gene3D" id="3.30.70.270">
    <property type="match status" value="1"/>
</dbReference>
<evidence type="ECO:0000313" key="7">
    <source>
        <dbReference type="Proteomes" id="UP000219435"/>
    </source>
</evidence>
<dbReference type="InterPro" id="IPR000014">
    <property type="entry name" value="PAS"/>
</dbReference>
<feature type="compositionally biased region" description="Low complexity" evidence="1">
    <location>
        <begin position="464"/>
        <end position="475"/>
    </location>
</feature>
<dbReference type="PROSITE" id="PS50887">
    <property type="entry name" value="GGDEF"/>
    <property type="match status" value="1"/>
</dbReference>
<name>A0A285VA62_9ACTN</name>
<dbReference type="InterPro" id="IPR035965">
    <property type="entry name" value="PAS-like_dom_sf"/>
</dbReference>
<dbReference type="InterPro" id="IPR001633">
    <property type="entry name" value="EAL_dom"/>
</dbReference>
<dbReference type="CDD" id="cd01949">
    <property type="entry name" value="GGDEF"/>
    <property type="match status" value="1"/>
</dbReference>
<reference evidence="7" key="1">
    <citation type="submission" date="2017-08" db="EMBL/GenBank/DDBJ databases">
        <authorList>
            <person name="Varghese N."/>
            <person name="Submissions S."/>
        </authorList>
    </citation>
    <scope>NUCLEOTIDE SEQUENCE [LARGE SCALE GENOMIC DNA]</scope>
    <source>
        <strain evidence="7">DSM 4725</strain>
    </source>
</reference>
<evidence type="ECO:0000256" key="1">
    <source>
        <dbReference type="SAM" id="MobiDB-lite"/>
    </source>
</evidence>
<dbReference type="SMART" id="SM00091">
    <property type="entry name" value="PAS"/>
    <property type="match status" value="1"/>
</dbReference>
<dbReference type="NCBIfam" id="TIGR00254">
    <property type="entry name" value="GGDEF"/>
    <property type="match status" value="1"/>
</dbReference>
<proteinExistence type="predicted"/>
<dbReference type="CDD" id="cd00130">
    <property type="entry name" value="PAS"/>
    <property type="match status" value="1"/>
</dbReference>
<dbReference type="InterPro" id="IPR019278">
    <property type="entry name" value="DICT_dom"/>
</dbReference>
<feature type="region of interest" description="Disordered" evidence="1">
    <location>
        <begin position="457"/>
        <end position="480"/>
    </location>
</feature>
<dbReference type="NCBIfam" id="TIGR00229">
    <property type="entry name" value="sensory_box"/>
    <property type="match status" value="1"/>
</dbReference>
<dbReference type="Proteomes" id="UP000219435">
    <property type="component" value="Unassembled WGS sequence"/>
</dbReference>
<evidence type="ECO:0000259" key="3">
    <source>
        <dbReference type="PROSITE" id="PS50113"/>
    </source>
</evidence>
<sequence length="792" mass="84555">MGATSPMWASGRDPCPVGVRPAASAHLPGLGSRWPDVDLFPEHPGSALEAALAPGGVHSVFQPIVELDTGRVVAYEALARGPEGPLERPDQLFAAARAAGRLAELDELCRAAAFRGAVEQGLLAPLTVFVNVEPEVLDSAPLDDLLAIAEGAPRNLRVVLEITERALAARPAELLRTVERVRSLGWGVAVDDVGADSMSLAFLPLLSPDVIKLDLRLVQDRPGPAVAEIMNAVNAHAERTGALVLAEGIENEEHLATARALGATLGQGWLFGRPGPGAAPGLPAGELVLAPAPAAAAVDTSPFGCLPAGVPLRRSVKSLLIELSKQLEREAMRLGETCVVASTFQEARHFTPSTIQRYRDLVERTGFVCALGEDLPVEPLPGVRGAALDPSDPVRGEWDVVVLSPHFSAALLARDLGDDGPDLERSFEYALTYDRATVIRAAHALLTRVVPRTGAALPAAPQRPAHTSTAPSAAPDRLHIGPDGDTLLRSALAATTSGVTIADMRLPDQPLIYVNDAFETLAGLSRDDVLGRNCRFLQSPDTDPAAVARIRAAIDRGEECRETVLNLRGTDREPWWNEIHLAPVFDSDGVLVQYIGVQHDVTARVLAERALLQERDRNRAFLTRIEELAYTDPLTGLPNRRRLEEQMETALWDARSGSDTVALLFVDLNGFKAVNDELGHAAGDELLQAVARTLRTRLRRGDLLSRLGGDEFLVALPGLAPESAATEARRVADDLSAAVGVEMEAAGREVRISASVGVAVYPADGEEFGALLHSADMDMYARKSSRRGLVPR</sequence>
<gene>
    <name evidence="6" type="ORF">SAMN05660748_3228</name>
</gene>
<evidence type="ECO:0000259" key="2">
    <source>
        <dbReference type="PROSITE" id="PS50112"/>
    </source>
</evidence>
<dbReference type="AlphaFoldDB" id="A0A285VA62"/>
<dbReference type="Gene3D" id="3.20.20.450">
    <property type="entry name" value="EAL domain"/>
    <property type="match status" value="1"/>
</dbReference>
<dbReference type="Pfam" id="PF00563">
    <property type="entry name" value="EAL"/>
    <property type="match status" value="1"/>
</dbReference>
<organism evidence="6 7">
    <name type="scientific">Blastococcus aggregatus</name>
    <dbReference type="NCBI Taxonomy" id="38502"/>
    <lineage>
        <taxon>Bacteria</taxon>
        <taxon>Bacillati</taxon>
        <taxon>Actinomycetota</taxon>
        <taxon>Actinomycetes</taxon>
        <taxon>Geodermatophilales</taxon>
        <taxon>Geodermatophilaceae</taxon>
        <taxon>Blastococcus</taxon>
    </lineage>
</organism>
<dbReference type="CDD" id="cd01948">
    <property type="entry name" value="EAL"/>
    <property type="match status" value="1"/>
</dbReference>
<dbReference type="PANTHER" id="PTHR44757:SF2">
    <property type="entry name" value="BIOFILM ARCHITECTURE MAINTENANCE PROTEIN MBAA"/>
    <property type="match status" value="1"/>
</dbReference>